<dbReference type="InterPro" id="IPR003388">
    <property type="entry name" value="Reticulon"/>
</dbReference>
<evidence type="ECO:0000259" key="8">
    <source>
        <dbReference type="PROSITE" id="PS50845"/>
    </source>
</evidence>
<dbReference type="PANTHER" id="PTHR45799">
    <property type="entry name" value="RETICULON-LIKE PROTEIN"/>
    <property type="match status" value="1"/>
</dbReference>
<keyword evidence="2 6" id="KW-0812">Transmembrane</keyword>
<dbReference type="GO" id="GO:0030182">
    <property type="term" value="P:neuron differentiation"/>
    <property type="evidence" value="ECO:0007669"/>
    <property type="project" value="TreeGrafter"/>
</dbReference>
<feature type="compositionally biased region" description="Basic and acidic residues" evidence="7">
    <location>
        <begin position="472"/>
        <end position="503"/>
    </location>
</feature>
<keyword evidence="9" id="KW-1185">Reference proteome</keyword>
<dbReference type="GO" id="GO:0007420">
    <property type="term" value="P:brain development"/>
    <property type="evidence" value="ECO:0007669"/>
    <property type="project" value="TreeGrafter"/>
</dbReference>
<feature type="region of interest" description="Disordered" evidence="7">
    <location>
        <begin position="712"/>
        <end position="734"/>
    </location>
</feature>
<feature type="region of interest" description="Disordered" evidence="7">
    <location>
        <begin position="755"/>
        <end position="794"/>
    </location>
</feature>
<dbReference type="AlphaFoldDB" id="A0A6P7K5Q8"/>
<feature type="region of interest" description="Disordered" evidence="7">
    <location>
        <begin position="272"/>
        <end position="300"/>
    </location>
</feature>
<dbReference type="GO" id="GO:0014069">
    <property type="term" value="C:postsynaptic density"/>
    <property type="evidence" value="ECO:0007669"/>
    <property type="project" value="TreeGrafter"/>
</dbReference>
<feature type="compositionally biased region" description="Polar residues" evidence="7">
    <location>
        <begin position="776"/>
        <end position="794"/>
    </location>
</feature>
<feature type="compositionally biased region" description="Polar residues" evidence="7">
    <location>
        <begin position="542"/>
        <end position="576"/>
    </location>
</feature>
<dbReference type="GeneID" id="114450664"/>
<evidence type="ECO:0000256" key="7">
    <source>
        <dbReference type="SAM" id="MobiDB-lite"/>
    </source>
</evidence>
<dbReference type="PANTHER" id="PTHR45799:SF6">
    <property type="entry name" value="RETICULON"/>
    <property type="match status" value="1"/>
</dbReference>
<dbReference type="OrthoDB" id="567788at2759"/>
<keyword evidence="3 6" id="KW-0256">Endoplasmic reticulum</keyword>
<feature type="compositionally biased region" description="Basic and acidic residues" evidence="7">
    <location>
        <begin position="101"/>
        <end position="136"/>
    </location>
</feature>
<feature type="compositionally biased region" description="Basic and acidic residues" evidence="7">
    <location>
        <begin position="612"/>
        <end position="641"/>
    </location>
</feature>
<dbReference type="PROSITE" id="PS50845">
    <property type="entry name" value="RETICULON"/>
    <property type="match status" value="1"/>
</dbReference>
<dbReference type="GO" id="GO:0071787">
    <property type="term" value="P:endoplasmic reticulum tubular network formation"/>
    <property type="evidence" value="ECO:0007669"/>
    <property type="project" value="TreeGrafter"/>
</dbReference>
<feature type="compositionally biased region" description="Polar residues" evidence="7">
    <location>
        <begin position="322"/>
        <end position="334"/>
    </location>
</feature>
<name>A0A6P7K5Q8_9TELE</name>
<comment type="subcellular location">
    <subcellularLocation>
        <location evidence="1 6">Endoplasmic reticulum membrane</location>
        <topology evidence="1 6">Multi-pass membrane protein</topology>
    </subcellularLocation>
</comment>
<feature type="compositionally biased region" description="Acidic residues" evidence="7">
    <location>
        <begin position="371"/>
        <end position="393"/>
    </location>
</feature>
<feature type="compositionally biased region" description="Polar residues" evidence="7">
    <location>
        <begin position="175"/>
        <end position="193"/>
    </location>
</feature>
<feature type="region of interest" description="Disordered" evidence="7">
    <location>
        <begin position="317"/>
        <end position="644"/>
    </location>
</feature>
<gene>
    <name evidence="10" type="primary">rtn3</name>
</gene>
<proteinExistence type="predicted"/>
<reference evidence="10" key="1">
    <citation type="submission" date="2025-08" db="UniProtKB">
        <authorList>
            <consortium name="RefSeq"/>
        </authorList>
    </citation>
    <scope>IDENTIFICATION</scope>
</reference>
<feature type="region of interest" description="Disordered" evidence="7">
    <location>
        <begin position="807"/>
        <end position="837"/>
    </location>
</feature>
<evidence type="ECO:0000313" key="9">
    <source>
        <dbReference type="Proteomes" id="UP000515145"/>
    </source>
</evidence>
<protein>
    <recommendedName>
        <fullName evidence="6">Reticulon</fullName>
    </recommendedName>
</protein>
<keyword evidence="4 6" id="KW-1133">Transmembrane helix</keyword>
<dbReference type="GO" id="GO:0043005">
    <property type="term" value="C:neuron projection"/>
    <property type="evidence" value="ECO:0007669"/>
    <property type="project" value="TreeGrafter"/>
</dbReference>
<dbReference type="Pfam" id="PF02453">
    <property type="entry name" value="Reticulon"/>
    <property type="match status" value="1"/>
</dbReference>
<dbReference type="GO" id="GO:0005789">
    <property type="term" value="C:endoplasmic reticulum membrane"/>
    <property type="evidence" value="ECO:0007669"/>
    <property type="project" value="UniProtKB-SubCell"/>
</dbReference>
<feature type="region of interest" description="Disordered" evidence="7">
    <location>
        <begin position="1"/>
        <end position="213"/>
    </location>
</feature>
<feature type="transmembrane region" description="Helical" evidence="6">
    <location>
        <begin position="955"/>
        <end position="986"/>
    </location>
</feature>
<feature type="compositionally biased region" description="Acidic residues" evidence="7">
    <location>
        <begin position="448"/>
        <end position="471"/>
    </location>
</feature>
<feature type="compositionally biased region" description="Polar residues" evidence="7">
    <location>
        <begin position="66"/>
        <end position="78"/>
    </location>
</feature>
<evidence type="ECO:0000256" key="3">
    <source>
        <dbReference type="ARBA" id="ARBA00022824"/>
    </source>
</evidence>
<evidence type="ECO:0000256" key="5">
    <source>
        <dbReference type="ARBA" id="ARBA00023136"/>
    </source>
</evidence>
<feature type="transmembrane region" description="Helical" evidence="6">
    <location>
        <begin position="1070"/>
        <end position="1091"/>
    </location>
</feature>
<feature type="compositionally biased region" description="Basic and acidic residues" evidence="7">
    <location>
        <begin position="755"/>
        <end position="775"/>
    </location>
</feature>
<dbReference type="Proteomes" id="UP000515145">
    <property type="component" value="Chromosome 18"/>
</dbReference>
<dbReference type="InParanoid" id="A0A6P7K5Q8"/>
<feature type="compositionally biased region" description="Polar residues" evidence="7">
    <location>
        <begin position="1"/>
        <end position="24"/>
    </location>
</feature>
<feature type="compositionally biased region" description="Basic and acidic residues" evidence="7">
    <location>
        <begin position="354"/>
        <end position="368"/>
    </location>
</feature>
<organism evidence="9 10">
    <name type="scientific">Parambassis ranga</name>
    <name type="common">Indian glassy fish</name>
    <dbReference type="NCBI Taxonomy" id="210632"/>
    <lineage>
        <taxon>Eukaryota</taxon>
        <taxon>Metazoa</taxon>
        <taxon>Chordata</taxon>
        <taxon>Craniata</taxon>
        <taxon>Vertebrata</taxon>
        <taxon>Euteleostomi</taxon>
        <taxon>Actinopterygii</taxon>
        <taxon>Neopterygii</taxon>
        <taxon>Teleostei</taxon>
        <taxon>Neoteleostei</taxon>
        <taxon>Acanthomorphata</taxon>
        <taxon>Ovalentaria</taxon>
        <taxon>Ambassidae</taxon>
        <taxon>Parambassis</taxon>
    </lineage>
</organism>
<feature type="compositionally biased region" description="Low complexity" evidence="7">
    <location>
        <begin position="30"/>
        <end position="44"/>
    </location>
</feature>
<dbReference type="CTD" id="10313"/>
<evidence type="ECO:0000256" key="6">
    <source>
        <dbReference type="RuleBase" id="RU210713"/>
    </source>
</evidence>
<feature type="domain" description="Reticulon" evidence="8">
    <location>
        <begin position="941"/>
        <end position="1130"/>
    </location>
</feature>
<feature type="compositionally biased region" description="Polar residues" evidence="7">
    <location>
        <begin position="817"/>
        <end position="833"/>
    </location>
</feature>
<dbReference type="RefSeq" id="XP_028284733.1">
    <property type="nucleotide sequence ID" value="XM_028428932.1"/>
</dbReference>
<keyword evidence="5 6" id="KW-0472">Membrane</keyword>
<evidence type="ECO:0000256" key="1">
    <source>
        <dbReference type="ARBA" id="ARBA00004477"/>
    </source>
</evidence>
<evidence type="ECO:0000256" key="4">
    <source>
        <dbReference type="ARBA" id="ARBA00022989"/>
    </source>
</evidence>
<dbReference type="InterPro" id="IPR046964">
    <property type="entry name" value="RTN1-4"/>
</dbReference>
<sequence>MDPMTQSAQISSSQGFADGQNSAAKESKLSDSFLSSSPVSLIQSPQDKRVVLGSDKPSEGVATSLRFPSQPGSFSPGNYGSEAGPPDGQPDSPIKTSPVSERIKALEALAAKKKEPDFRSEGSFSHFRDRHHDKPPIEIPKSPTEALKFTTEIPKSCTEAPKFPPQTPKSPAEGQKSSPEKPNSPQDKTTSAVQKRGSVADQESPESPFEVLGDFRQVNEFEETEEWMKAHLPPMPNFDSVDLIKDANIVTAKEKDGEIVIPDVPPAFAGVPDAFMDSPVETPKLKDDFSDVQRQPSVEEEFDLSFLPTAYMWDQQEKSGVKPSSNLDLVITSSPAPPAGFDSLSPLLSSSADTDAKQNVSDDKKATGDLEPSEASEADSSGESDDTVIEDGVEAPASAPQSFEPPDLSDPTPNPYSAAPNLPTTDTETPPPKSERKLMQVPTINVIETDEPNYSDEEMEMELEAEEDEDYEVVKDPIREVPKTAEPEPEDIKTEPPKTRPLETEFMEGYSPPSSPVDSDAEYSPKHKILKAAPETVDQDSEPQSTPTISKDSPSNILQAQSDKSQITTNKVNDNPSPFIVTNEEVDFPDNEDKWSDEGQDFLVKPCQTDLKSNEPDSNTRTEEDHENNMTAKETDRERVPFAKTSFMQDDIYDRQSFDYDYDPSSPLDDIGKGLNNAKERFLSETQSASTEQNFVSEVSQSLDGITSVKHEGDISTLSPREYPKDPYSCFQSEPLNNVGELECKTKMTTDIDAKTFPSKKPDTHLETKESHHIPDTTSNTEAMDGDSSVSEPTDSFVEFMRECLKSRQDEERDNTDQSVASKNKLNKTSLLPAQSPPTMVMDFEQEQLTISALKELGSTQEEEEPVNLQSKASNQDQAYPNTTCVEQSSFISVLNPPCSQSNPVFDSTYSKEVEAIDEWVAEAYHLAEHVLTAILTHLSVSDLVHWRDPKKSGVVFGLSMLLLLSLAAFSIISVVSYLLLALLCVTITFRIYKSVVQAVQKSTEGHPFKSLIDKDVSIPPETFRKHVDASLTYINRGLKQMSRLFLVEDLVDSLKLAVVMWLLTYVGAVFNGITILILADILLFAVPPVYEKNKTQIDQYIDLARTQVNTTIAKLQEKLPGAVKRSKTE</sequence>
<evidence type="ECO:0000256" key="2">
    <source>
        <dbReference type="ARBA" id="ARBA00022692"/>
    </source>
</evidence>
<dbReference type="Gene3D" id="1.20.5.2480">
    <property type="match status" value="1"/>
</dbReference>
<accession>A0A6P7K5Q8</accession>
<evidence type="ECO:0000313" key="10">
    <source>
        <dbReference type="RefSeq" id="XP_028284733.1"/>
    </source>
</evidence>